<dbReference type="VEuPathDB" id="ToxoDB:ENH_00018100"/>
<protein>
    <submittedName>
        <fullName evidence="2">Uncharacterized protein</fullName>
    </submittedName>
</protein>
<gene>
    <name evidence="2" type="ORF">ENH_00018100</name>
</gene>
<evidence type="ECO:0000256" key="1">
    <source>
        <dbReference type="ARBA" id="ARBA00010751"/>
    </source>
</evidence>
<evidence type="ECO:0000313" key="2">
    <source>
        <dbReference type="EMBL" id="CDJ62444.1"/>
    </source>
</evidence>
<sequence>MQRIQNFFGDVALCRLSSRRPTITLRTGLALIECTRCRSQCTGSLCLSPQAFPGACFRQSRIAVRAVSGAVDRQPNVRYTTCASVHAFSATKGTCQDTRSKWLKAAQAVAGVDLEDNVGFAEGSAVRGRSVLEIWRQQLQQQLGGEQKLLHDLLKETRASALQRLAEAAALAGANAVVSVRLVTSGLQSMHVEYTAYGTAVKVAKPSPLSSS</sequence>
<name>U6MIZ7_9EIME</name>
<dbReference type="SUPFAM" id="SSF117782">
    <property type="entry name" value="YbjQ-like"/>
    <property type="match status" value="1"/>
</dbReference>
<proteinExistence type="inferred from homology"/>
<dbReference type="AlphaFoldDB" id="U6MIZ7"/>
<dbReference type="RefSeq" id="XP_013439806.1">
    <property type="nucleotide sequence ID" value="XM_013584352.1"/>
</dbReference>
<accession>U6MIZ7</accession>
<dbReference type="OrthoDB" id="354784at2759"/>
<reference evidence="2" key="2">
    <citation type="submission" date="2013-10" db="EMBL/GenBank/DDBJ databases">
        <authorList>
            <person name="Aslett M."/>
        </authorList>
    </citation>
    <scope>NUCLEOTIDE SEQUENCE [LARGE SCALE GENOMIC DNA]</scope>
    <source>
        <strain evidence="2">Houghton</strain>
    </source>
</reference>
<dbReference type="Pfam" id="PF01906">
    <property type="entry name" value="YbjQ_1"/>
    <property type="match status" value="1"/>
</dbReference>
<reference evidence="2" key="1">
    <citation type="submission" date="2013-10" db="EMBL/GenBank/DDBJ databases">
        <title>Genomic analysis of the causative agents of coccidiosis in chickens.</title>
        <authorList>
            <person name="Reid A.J."/>
            <person name="Blake D."/>
            <person name="Billington K."/>
            <person name="Browne H."/>
            <person name="Dunn M."/>
            <person name="Hung S."/>
            <person name="Kawahara F."/>
            <person name="Miranda-Saavedra D."/>
            <person name="Mourier T."/>
            <person name="Nagra H."/>
            <person name="Otto T.D."/>
            <person name="Rawlings N."/>
            <person name="Sanchez A."/>
            <person name="Sanders M."/>
            <person name="Subramaniam C."/>
            <person name="Tay Y."/>
            <person name="Dear P."/>
            <person name="Doerig C."/>
            <person name="Gruber A."/>
            <person name="Parkinson J."/>
            <person name="Shirley M."/>
            <person name="Wan K.L."/>
            <person name="Berriman M."/>
            <person name="Tomley F."/>
            <person name="Pain A."/>
        </authorList>
    </citation>
    <scope>NUCLEOTIDE SEQUENCE [LARGE SCALE GENOMIC DNA]</scope>
    <source>
        <strain evidence="2">Houghton</strain>
    </source>
</reference>
<dbReference type="PANTHER" id="PTHR34068:SF2">
    <property type="entry name" value="UPF0145 PROTEIN SCO3412"/>
    <property type="match status" value="1"/>
</dbReference>
<dbReference type="Gene3D" id="3.30.110.70">
    <property type="entry name" value="Hypothetical protein apc22750. Chain B"/>
    <property type="match status" value="1"/>
</dbReference>
<dbReference type="InterPro" id="IPR002765">
    <property type="entry name" value="UPF0145_YbjQ-like"/>
</dbReference>
<dbReference type="PANTHER" id="PTHR34068">
    <property type="entry name" value="UPF0145 PROTEIN YBJQ"/>
    <property type="match status" value="1"/>
</dbReference>
<evidence type="ECO:0000313" key="3">
    <source>
        <dbReference type="Proteomes" id="UP000030754"/>
    </source>
</evidence>
<dbReference type="Proteomes" id="UP000030754">
    <property type="component" value="Unassembled WGS sequence"/>
</dbReference>
<dbReference type="InterPro" id="IPR035439">
    <property type="entry name" value="UPF0145_dom_sf"/>
</dbReference>
<dbReference type="EMBL" id="HG722465">
    <property type="protein sequence ID" value="CDJ62444.1"/>
    <property type="molecule type" value="Genomic_DNA"/>
</dbReference>
<organism evidence="2 3">
    <name type="scientific">Eimeria necatrix</name>
    <dbReference type="NCBI Taxonomy" id="51315"/>
    <lineage>
        <taxon>Eukaryota</taxon>
        <taxon>Sar</taxon>
        <taxon>Alveolata</taxon>
        <taxon>Apicomplexa</taxon>
        <taxon>Conoidasida</taxon>
        <taxon>Coccidia</taxon>
        <taxon>Eucoccidiorida</taxon>
        <taxon>Eimeriorina</taxon>
        <taxon>Eimeriidae</taxon>
        <taxon>Eimeria</taxon>
    </lineage>
</organism>
<comment type="similarity">
    <text evidence="1">Belongs to the UPF0145 family.</text>
</comment>
<keyword evidence="3" id="KW-1185">Reference proteome</keyword>
<dbReference type="GeneID" id="25471984"/>